<comment type="caution">
    <text evidence="1">The sequence shown here is derived from an EMBL/GenBank/DDBJ whole genome shotgun (WGS) entry which is preliminary data.</text>
</comment>
<name>A0A1D3D2S4_9EIME</name>
<organism evidence="1 2">
    <name type="scientific">Cyclospora cayetanensis</name>
    <dbReference type="NCBI Taxonomy" id="88456"/>
    <lineage>
        <taxon>Eukaryota</taxon>
        <taxon>Sar</taxon>
        <taxon>Alveolata</taxon>
        <taxon>Apicomplexa</taxon>
        <taxon>Conoidasida</taxon>
        <taxon>Coccidia</taxon>
        <taxon>Eucoccidiorida</taxon>
        <taxon>Eimeriorina</taxon>
        <taxon>Eimeriidae</taxon>
        <taxon>Cyclospora</taxon>
    </lineage>
</organism>
<evidence type="ECO:0000313" key="2">
    <source>
        <dbReference type="Proteomes" id="UP000095192"/>
    </source>
</evidence>
<reference evidence="1 2" key="1">
    <citation type="journal article" date="2016" name="BMC Genomics">
        <title>Comparative genomics reveals Cyclospora cayetanensis possesses coccidia-like metabolism and invasion components but unique surface antigens.</title>
        <authorList>
            <person name="Liu S."/>
            <person name="Wang L."/>
            <person name="Zheng H."/>
            <person name="Xu Z."/>
            <person name="Roellig D.M."/>
            <person name="Li N."/>
            <person name="Frace M.A."/>
            <person name="Tang K."/>
            <person name="Arrowood M.J."/>
            <person name="Moss D.M."/>
            <person name="Zhang L."/>
            <person name="Feng Y."/>
            <person name="Xiao L."/>
        </authorList>
    </citation>
    <scope>NUCLEOTIDE SEQUENCE [LARGE SCALE GENOMIC DNA]</scope>
    <source>
        <strain evidence="1 2">CHN_HEN01</strain>
    </source>
</reference>
<gene>
    <name evidence="1" type="ORF">cyc_04513</name>
</gene>
<dbReference type="EMBL" id="JROU02000997">
    <property type="protein sequence ID" value="OEH77735.1"/>
    <property type="molecule type" value="Genomic_DNA"/>
</dbReference>
<protein>
    <submittedName>
        <fullName evidence="1">Uncharacterized protein</fullName>
    </submittedName>
</protein>
<dbReference type="InParanoid" id="A0A1D3D2S4"/>
<sequence>MKMTRTAPECFRTYLELQSSGCPRDVELFSHLDLLEKRGPSFSPATYSTNKPCNAKESDRFRWKSWFSSCKGDLVAVGPTTSSNALETGACSSTPKCPWLSSLTQRGTEAIMQVAREKSRNLFTSMKSETKAFELWRDREEELSKSYLDGTAFRVSNVSSSIDNMINEYLQRHKRQTLDPIPYHRVKNDEGVQSCYHHPFRRQADDWEALPTAANSYEDPQELGEDLFQESKSMTSETGSKLTPLPAPAEFETFIQAKAKTDLLAARIKTEVRAAGGETVESSRL</sequence>
<dbReference type="AlphaFoldDB" id="A0A1D3D2S4"/>
<dbReference type="Proteomes" id="UP000095192">
    <property type="component" value="Unassembled WGS sequence"/>
</dbReference>
<keyword evidence="2" id="KW-1185">Reference proteome</keyword>
<accession>A0A1D3D2S4</accession>
<proteinExistence type="predicted"/>
<evidence type="ECO:0000313" key="1">
    <source>
        <dbReference type="EMBL" id="OEH77735.1"/>
    </source>
</evidence>
<dbReference type="VEuPathDB" id="ToxoDB:cyc_04513"/>